<proteinExistence type="predicted"/>
<evidence type="ECO:0000313" key="3">
    <source>
        <dbReference type="Proteomes" id="UP000436088"/>
    </source>
</evidence>
<dbReference type="Proteomes" id="UP000436088">
    <property type="component" value="Unassembled WGS sequence"/>
</dbReference>
<sequence>MMGCFTVLRSGKKKTEHSDFIKPVAQREHTPTALPEPRVYTRSLQSAPLGFRTRVKPYQVNNETTRDRTHTLSAPLCFDVVGDTTTSSAIRYSYCVGITSMLGVAEFIWFQKWKANCWERKTKGLASPRGQQQGELGVSIPGGTHESPYPRWYDENAHYEYHSGVPGHTIGNCYAFKRIVQKMCDKNWIDFNNSGESK</sequence>
<feature type="region of interest" description="Disordered" evidence="1">
    <location>
        <begin position="124"/>
        <end position="143"/>
    </location>
</feature>
<organism evidence="2 3">
    <name type="scientific">Hibiscus syriacus</name>
    <name type="common">Rose of Sharon</name>
    <dbReference type="NCBI Taxonomy" id="106335"/>
    <lineage>
        <taxon>Eukaryota</taxon>
        <taxon>Viridiplantae</taxon>
        <taxon>Streptophyta</taxon>
        <taxon>Embryophyta</taxon>
        <taxon>Tracheophyta</taxon>
        <taxon>Spermatophyta</taxon>
        <taxon>Magnoliopsida</taxon>
        <taxon>eudicotyledons</taxon>
        <taxon>Gunneridae</taxon>
        <taxon>Pentapetalae</taxon>
        <taxon>rosids</taxon>
        <taxon>malvids</taxon>
        <taxon>Malvales</taxon>
        <taxon>Malvaceae</taxon>
        <taxon>Malvoideae</taxon>
        <taxon>Hibiscus</taxon>
    </lineage>
</organism>
<accession>A0A6A2WIZ0</accession>
<evidence type="ECO:0000256" key="1">
    <source>
        <dbReference type="SAM" id="MobiDB-lite"/>
    </source>
</evidence>
<dbReference type="AlphaFoldDB" id="A0A6A2WIZ0"/>
<name>A0A6A2WIZ0_HIBSY</name>
<keyword evidence="3" id="KW-1185">Reference proteome</keyword>
<gene>
    <name evidence="2" type="ORF">F3Y22_tig00116965pilonHSYRG00249</name>
</gene>
<dbReference type="EMBL" id="VEPZ02001739">
    <property type="protein sequence ID" value="KAE8658908.1"/>
    <property type="molecule type" value="Genomic_DNA"/>
</dbReference>
<reference evidence="2" key="1">
    <citation type="submission" date="2019-09" db="EMBL/GenBank/DDBJ databases">
        <title>Draft genome information of white flower Hibiscus syriacus.</title>
        <authorList>
            <person name="Kim Y.-M."/>
        </authorList>
    </citation>
    <scope>NUCLEOTIDE SEQUENCE [LARGE SCALE GENOMIC DNA]</scope>
    <source>
        <strain evidence="2">YM2019G1</strain>
    </source>
</reference>
<evidence type="ECO:0000313" key="2">
    <source>
        <dbReference type="EMBL" id="KAE8658908.1"/>
    </source>
</evidence>
<comment type="caution">
    <text evidence="2">The sequence shown here is derived from an EMBL/GenBank/DDBJ whole genome shotgun (WGS) entry which is preliminary data.</text>
</comment>
<protein>
    <submittedName>
        <fullName evidence="2">Uncharacterized protein</fullName>
    </submittedName>
</protein>